<accession>A0A8X6TSF9</accession>
<gene>
    <name evidence="4" type="ORF">NPIL_306091</name>
</gene>
<feature type="region of interest" description="Disordered" evidence="3">
    <location>
        <begin position="161"/>
        <end position="259"/>
    </location>
</feature>
<dbReference type="PANTHER" id="PTHR16291:SF0">
    <property type="entry name" value="NUCLEAR CAP-BINDING PROTEIN SUBUNIT 3"/>
    <property type="match status" value="1"/>
</dbReference>
<evidence type="ECO:0000256" key="3">
    <source>
        <dbReference type="SAM" id="MobiDB-lite"/>
    </source>
</evidence>
<dbReference type="GO" id="GO:0000340">
    <property type="term" value="F:RNA 7-methylguanosine cap binding"/>
    <property type="evidence" value="ECO:0007669"/>
    <property type="project" value="InterPro"/>
</dbReference>
<dbReference type="Proteomes" id="UP000887013">
    <property type="component" value="Unassembled WGS sequence"/>
</dbReference>
<evidence type="ECO:0000313" key="4">
    <source>
        <dbReference type="EMBL" id="GFT45565.1"/>
    </source>
</evidence>
<feature type="non-terminal residue" evidence="4">
    <location>
        <position position="259"/>
    </location>
</feature>
<dbReference type="EMBL" id="BMAW01064518">
    <property type="protein sequence ID" value="GFT45565.1"/>
    <property type="molecule type" value="Genomic_DNA"/>
</dbReference>
<feature type="compositionally biased region" description="Basic and acidic residues" evidence="3">
    <location>
        <begin position="223"/>
        <end position="238"/>
    </location>
</feature>
<dbReference type="PANTHER" id="PTHR16291">
    <property type="entry name" value="NUCLEAR CAP-BINDING PROTEIN SUBUNIT 3"/>
    <property type="match status" value="1"/>
</dbReference>
<evidence type="ECO:0000313" key="5">
    <source>
        <dbReference type="Proteomes" id="UP000887013"/>
    </source>
</evidence>
<comment type="similarity">
    <text evidence="1">Belongs to the NCBP3 family.</text>
</comment>
<evidence type="ECO:0000256" key="2">
    <source>
        <dbReference type="ARBA" id="ARBA00019876"/>
    </source>
</evidence>
<dbReference type="GO" id="GO:0005634">
    <property type="term" value="C:nucleus"/>
    <property type="evidence" value="ECO:0007669"/>
    <property type="project" value="TreeGrafter"/>
</dbReference>
<dbReference type="OrthoDB" id="6428954at2759"/>
<feature type="compositionally biased region" description="Low complexity" evidence="3">
    <location>
        <begin position="182"/>
        <end position="216"/>
    </location>
</feature>
<feature type="compositionally biased region" description="Basic and acidic residues" evidence="3">
    <location>
        <begin position="162"/>
        <end position="180"/>
    </location>
</feature>
<sequence length="259" mass="30166">DKKLPGAEKRSQYYQKYGNPNYGGLKGLISSSRKRKIQAARNRQAVENLTDDSKSQQEIDEPVNVDGITNKPVRPRRIKMPRMRMYADDEEKKKRTTTQYSKSRSGSRSIHSRLGKRYSRDDLQHLGHVFSSASEDEDDNIPINCTVPARYNVWTDIAQSMSREEGLRSRSSLRSKDSRNFRGYSSSGLRSSRNFESYQDSRSRVSSSNRSSQDLRSTLRSSQRRESFPKKQEEDLRSKIRRLRKENPTKHRSPMYMDN</sequence>
<dbReference type="GO" id="GO:0003729">
    <property type="term" value="F:mRNA binding"/>
    <property type="evidence" value="ECO:0007669"/>
    <property type="project" value="InterPro"/>
</dbReference>
<name>A0A8X6TSF9_NEPPI</name>
<dbReference type="AlphaFoldDB" id="A0A8X6TSF9"/>
<proteinExistence type="inferred from homology"/>
<reference evidence="4" key="1">
    <citation type="submission" date="2020-08" db="EMBL/GenBank/DDBJ databases">
        <title>Multicomponent nature underlies the extraordinary mechanical properties of spider dragline silk.</title>
        <authorList>
            <person name="Kono N."/>
            <person name="Nakamura H."/>
            <person name="Mori M."/>
            <person name="Yoshida Y."/>
            <person name="Ohtoshi R."/>
            <person name="Malay A.D."/>
            <person name="Moran D.A.P."/>
            <person name="Tomita M."/>
            <person name="Numata K."/>
            <person name="Arakawa K."/>
        </authorList>
    </citation>
    <scope>NUCLEOTIDE SEQUENCE</scope>
</reference>
<dbReference type="InterPro" id="IPR019416">
    <property type="entry name" value="NCBP3"/>
</dbReference>
<feature type="compositionally biased region" description="Basic residues" evidence="3">
    <location>
        <begin position="73"/>
        <end position="82"/>
    </location>
</feature>
<comment type="caution">
    <text evidence="4">The sequence shown here is derived from an EMBL/GenBank/DDBJ whole genome shotgun (WGS) entry which is preliminary data.</text>
</comment>
<evidence type="ECO:0000256" key="1">
    <source>
        <dbReference type="ARBA" id="ARBA00006069"/>
    </source>
</evidence>
<organism evidence="4 5">
    <name type="scientific">Nephila pilipes</name>
    <name type="common">Giant wood spider</name>
    <name type="synonym">Nephila maculata</name>
    <dbReference type="NCBI Taxonomy" id="299642"/>
    <lineage>
        <taxon>Eukaryota</taxon>
        <taxon>Metazoa</taxon>
        <taxon>Ecdysozoa</taxon>
        <taxon>Arthropoda</taxon>
        <taxon>Chelicerata</taxon>
        <taxon>Arachnida</taxon>
        <taxon>Araneae</taxon>
        <taxon>Araneomorphae</taxon>
        <taxon>Entelegynae</taxon>
        <taxon>Araneoidea</taxon>
        <taxon>Nephilidae</taxon>
        <taxon>Nephila</taxon>
    </lineage>
</organism>
<protein>
    <recommendedName>
        <fullName evidence="2">Nuclear cap-binding protein subunit 3</fullName>
    </recommendedName>
</protein>
<feature type="region of interest" description="Disordered" evidence="3">
    <location>
        <begin position="35"/>
        <end position="118"/>
    </location>
</feature>
<keyword evidence="5" id="KW-1185">Reference proteome</keyword>